<dbReference type="PANTHER" id="PTHR23020:SF8">
    <property type="entry name" value="CHK KINASE-LIKE DOMAIN-CONTAINING PROTEIN"/>
    <property type="match status" value="1"/>
</dbReference>
<protein>
    <submittedName>
        <fullName evidence="1">Uncharacterized protein</fullName>
    </submittedName>
</protein>
<reference evidence="1" key="1">
    <citation type="submission" date="2023-10" db="EMBL/GenBank/DDBJ databases">
        <title>Genome assembly of Pristionchus species.</title>
        <authorList>
            <person name="Yoshida K."/>
            <person name="Sommer R.J."/>
        </authorList>
    </citation>
    <scope>NUCLEOTIDE SEQUENCE</scope>
    <source>
        <strain evidence="1">RS5133</strain>
    </source>
</reference>
<dbReference type="Gene3D" id="3.90.1200.10">
    <property type="match status" value="1"/>
</dbReference>
<sequence>FLCQSHNTEVGVYRLIGQLKVDLAVPECYYFVPFTSENSTAGSLALKYFGNTKVIHVHNMSADQVRQIARALGKIHDASSRHYADKEPSLNRDTWTKFRSQLQMDIFRQMMEMTKRLDETLAECIDAALELLPDYFGSTLVVKIHEQMLVNVDLNATGTFASVLFDEATCDLRAIIDWQISHTGVGVEDLLRISMSGLKSAADRFAHMPDIANEIFGSMERHLDGAKAPYS</sequence>
<dbReference type="Proteomes" id="UP001432322">
    <property type="component" value="Unassembled WGS sequence"/>
</dbReference>
<name>A0AAV5VV54_9BILA</name>
<comment type="caution">
    <text evidence="1">The sequence shown here is derived from an EMBL/GenBank/DDBJ whole genome shotgun (WGS) entry which is preliminary data.</text>
</comment>
<dbReference type="AlphaFoldDB" id="A0AAV5VV54"/>
<gene>
    <name evidence="1" type="ORF">PFISCL1PPCAC_13164</name>
</gene>
<dbReference type="EMBL" id="BTSY01000004">
    <property type="protein sequence ID" value="GMT21867.1"/>
    <property type="molecule type" value="Genomic_DNA"/>
</dbReference>
<accession>A0AAV5VV54</accession>
<evidence type="ECO:0000313" key="1">
    <source>
        <dbReference type="EMBL" id="GMT21867.1"/>
    </source>
</evidence>
<dbReference type="PANTHER" id="PTHR23020">
    <property type="entry name" value="UNCHARACTERIZED NUCLEAR HORMONE RECEPTOR-RELATED"/>
    <property type="match status" value="1"/>
</dbReference>
<feature type="non-terminal residue" evidence="1">
    <location>
        <position position="1"/>
    </location>
</feature>
<evidence type="ECO:0000313" key="2">
    <source>
        <dbReference type="Proteomes" id="UP001432322"/>
    </source>
</evidence>
<proteinExistence type="predicted"/>
<dbReference type="InterPro" id="IPR011009">
    <property type="entry name" value="Kinase-like_dom_sf"/>
</dbReference>
<organism evidence="1 2">
    <name type="scientific">Pristionchus fissidentatus</name>
    <dbReference type="NCBI Taxonomy" id="1538716"/>
    <lineage>
        <taxon>Eukaryota</taxon>
        <taxon>Metazoa</taxon>
        <taxon>Ecdysozoa</taxon>
        <taxon>Nematoda</taxon>
        <taxon>Chromadorea</taxon>
        <taxon>Rhabditida</taxon>
        <taxon>Rhabditina</taxon>
        <taxon>Diplogasteromorpha</taxon>
        <taxon>Diplogasteroidea</taxon>
        <taxon>Neodiplogasteridae</taxon>
        <taxon>Pristionchus</taxon>
    </lineage>
</organism>
<feature type="non-terminal residue" evidence="1">
    <location>
        <position position="231"/>
    </location>
</feature>
<dbReference type="InterPro" id="IPR052961">
    <property type="entry name" value="Oxido-Kinase-like_Enzymes"/>
</dbReference>
<dbReference type="InterPro" id="IPR012877">
    <property type="entry name" value="Dhs-27"/>
</dbReference>
<dbReference type="Pfam" id="PF07914">
    <property type="entry name" value="DUF1679"/>
    <property type="match status" value="1"/>
</dbReference>
<dbReference type="SUPFAM" id="SSF56112">
    <property type="entry name" value="Protein kinase-like (PK-like)"/>
    <property type="match status" value="1"/>
</dbReference>
<keyword evidence="2" id="KW-1185">Reference proteome</keyword>